<feature type="region of interest" description="Disordered" evidence="1">
    <location>
        <begin position="1"/>
        <end position="23"/>
    </location>
</feature>
<keyword evidence="2" id="KW-0812">Transmembrane</keyword>
<protein>
    <submittedName>
        <fullName evidence="3">Uncharacterized protein</fullName>
    </submittedName>
</protein>
<evidence type="ECO:0000313" key="4">
    <source>
        <dbReference type="Proteomes" id="UP000276133"/>
    </source>
</evidence>
<feature type="transmembrane region" description="Helical" evidence="2">
    <location>
        <begin position="234"/>
        <end position="257"/>
    </location>
</feature>
<dbReference type="Proteomes" id="UP000276133">
    <property type="component" value="Unassembled WGS sequence"/>
</dbReference>
<sequence>MSIVETIPEKMEAETNQDVEEHHDANVEQAQPLTGEDKSNSKTSRFNKAFFQERTKRVRGFIAERRFQMKTDQTQLFIILFMSCMAVLCSAIGLGTNNWMCDLNTNETYGLWTTCYNSPVSLSSQSNSTDNQTRIEPVNKNDVKCALQAFNSVYVMPGEKSRIDQLSASQGLIICGTIMYALAVVGMSMAYKYMCDQNLNFVRNCLVTAMVVQIVSFVIQLIGFYLYIMNDTYSTSIVLLFAYFAMAIFSTNIINFITIEYKSFKIRQVSNLI</sequence>
<feature type="transmembrane region" description="Helical" evidence="2">
    <location>
        <begin position="205"/>
        <end position="228"/>
    </location>
</feature>
<feature type="transmembrane region" description="Helical" evidence="2">
    <location>
        <begin position="76"/>
        <end position="95"/>
    </location>
</feature>
<accession>A0A3M7R0G9</accession>
<dbReference type="OrthoDB" id="10360847at2759"/>
<feature type="transmembrane region" description="Helical" evidence="2">
    <location>
        <begin position="171"/>
        <end position="193"/>
    </location>
</feature>
<keyword evidence="4" id="KW-1185">Reference proteome</keyword>
<proteinExistence type="predicted"/>
<evidence type="ECO:0000256" key="2">
    <source>
        <dbReference type="SAM" id="Phobius"/>
    </source>
</evidence>
<keyword evidence="2" id="KW-0472">Membrane</keyword>
<organism evidence="3 4">
    <name type="scientific">Brachionus plicatilis</name>
    <name type="common">Marine rotifer</name>
    <name type="synonym">Brachionus muelleri</name>
    <dbReference type="NCBI Taxonomy" id="10195"/>
    <lineage>
        <taxon>Eukaryota</taxon>
        <taxon>Metazoa</taxon>
        <taxon>Spiralia</taxon>
        <taxon>Gnathifera</taxon>
        <taxon>Rotifera</taxon>
        <taxon>Eurotatoria</taxon>
        <taxon>Monogononta</taxon>
        <taxon>Pseudotrocha</taxon>
        <taxon>Ploima</taxon>
        <taxon>Brachionidae</taxon>
        <taxon>Brachionus</taxon>
    </lineage>
</organism>
<dbReference type="Gene3D" id="1.20.140.150">
    <property type="match status" value="1"/>
</dbReference>
<evidence type="ECO:0000256" key="1">
    <source>
        <dbReference type="SAM" id="MobiDB-lite"/>
    </source>
</evidence>
<comment type="caution">
    <text evidence="3">The sequence shown here is derived from an EMBL/GenBank/DDBJ whole genome shotgun (WGS) entry which is preliminary data.</text>
</comment>
<name>A0A3M7R0G9_BRAPC</name>
<keyword evidence="2" id="KW-1133">Transmembrane helix</keyword>
<dbReference type="AlphaFoldDB" id="A0A3M7R0G9"/>
<dbReference type="EMBL" id="REGN01004603">
    <property type="protein sequence ID" value="RNA16864.1"/>
    <property type="molecule type" value="Genomic_DNA"/>
</dbReference>
<gene>
    <name evidence="3" type="ORF">BpHYR1_028213</name>
</gene>
<evidence type="ECO:0000313" key="3">
    <source>
        <dbReference type="EMBL" id="RNA16864.1"/>
    </source>
</evidence>
<feature type="compositionally biased region" description="Basic and acidic residues" evidence="1">
    <location>
        <begin position="7"/>
        <end position="23"/>
    </location>
</feature>
<reference evidence="3 4" key="1">
    <citation type="journal article" date="2018" name="Sci. Rep.">
        <title>Genomic signatures of local adaptation to the degree of environmental predictability in rotifers.</title>
        <authorList>
            <person name="Franch-Gras L."/>
            <person name="Hahn C."/>
            <person name="Garcia-Roger E.M."/>
            <person name="Carmona M.J."/>
            <person name="Serra M."/>
            <person name="Gomez A."/>
        </authorList>
    </citation>
    <scope>NUCLEOTIDE SEQUENCE [LARGE SCALE GENOMIC DNA]</scope>
    <source>
        <strain evidence="3">HYR1</strain>
    </source>
</reference>